<dbReference type="SUPFAM" id="SSF53649">
    <property type="entry name" value="Alkaline phosphatase-like"/>
    <property type="match status" value="1"/>
</dbReference>
<proteinExistence type="predicted"/>
<keyword evidence="3" id="KW-0808">Transferase</keyword>
<dbReference type="Pfam" id="PF00884">
    <property type="entry name" value="Sulfatase"/>
    <property type="match status" value="1"/>
</dbReference>
<dbReference type="OrthoDB" id="102174at2157"/>
<comment type="caution">
    <text evidence="3">The sequence shown here is derived from an EMBL/GenBank/DDBJ whole genome shotgun (WGS) entry which is preliminary data.</text>
</comment>
<keyword evidence="3" id="KW-0378">Hydrolase</keyword>
<name>A0A847U8M2_9EURY</name>
<dbReference type="GO" id="GO:0016787">
    <property type="term" value="F:hydrolase activity"/>
    <property type="evidence" value="ECO:0007669"/>
    <property type="project" value="UniProtKB-KW"/>
</dbReference>
<feature type="domain" description="Sulfatase N-terminal" evidence="2">
    <location>
        <begin position="4"/>
        <end position="335"/>
    </location>
</feature>
<evidence type="ECO:0000259" key="2">
    <source>
        <dbReference type="Pfam" id="PF00884"/>
    </source>
</evidence>
<dbReference type="Proteomes" id="UP000608662">
    <property type="component" value="Unassembled WGS sequence"/>
</dbReference>
<dbReference type="RefSeq" id="WP_170092844.1">
    <property type="nucleotide sequence ID" value="NZ_WOYG01000001.1"/>
</dbReference>
<organism evidence="3 4">
    <name type="scientific">Halomicrobium mukohataei</name>
    <dbReference type="NCBI Taxonomy" id="57705"/>
    <lineage>
        <taxon>Archaea</taxon>
        <taxon>Methanobacteriati</taxon>
        <taxon>Methanobacteriota</taxon>
        <taxon>Stenosarchaea group</taxon>
        <taxon>Halobacteria</taxon>
        <taxon>Halobacteriales</taxon>
        <taxon>Haloarculaceae</taxon>
        <taxon>Halomicrobium</taxon>
    </lineage>
</organism>
<evidence type="ECO:0000313" key="3">
    <source>
        <dbReference type="EMBL" id="NLV08896.1"/>
    </source>
</evidence>
<feature type="region of interest" description="Disordered" evidence="1">
    <location>
        <begin position="430"/>
        <end position="457"/>
    </location>
</feature>
<dbReference type="EMBL" id="WOYG01000001">
    <property type="protein sequence ID" value="NLV08896.1"/>
    <property type="molecule type" value="Genomic_DNA"/>
</dbReference>
<gene>
    <name evidence="3" type="ORF">GOC74_02980</name>
</gene>
<feature type="compositionally biased region" description="Basic and acidic residues" evidence="1">
    <location>
        <begin position="439"/>
        <end position="457"/>
    </location>
</feature>
<dbReference type="PANTHER" id="PTHR43751">
    <property type="entry name" value="SULFATASE"/>
    <property type="match status" value="1"/>
</dbReference>
<dbReference type="CDD" id="cd16148">
    <property type="entry name" value="sulfatase_like"/>
    <property type="match status" value="1"/>
</dbReference>
<dbReference type="AlphaFoldDB" id="A0A847U8M2"/>
<evidence type="ECO:0000313" key="4">
    <source>
        <dbReference type="Proteomes" id="UP000608662"/>
    </source>
</evidence>
<reference evidence="3" key="1">
    <citation type="submission" date="2019-12" db="EMBL/GenBank/DDBJ databases">
        <title>Whole-genome sequence of Halomicrobium mukohataei pws1.</title>
        <authorList>
            <person name="Verma D.K."/>
            <person name="Gopal K."/>
            <person name="Prasad E.S."/>
        </authorList>
    </citation>
    <scope>NUCLEOTIDE SEQUENCE</scope>
    <source>
        <strain evidence="3">Pws1</strain>
    </source>
</reference>
<dbReference type="InterPro" id="IPR000917">
    <property type="entry name" value="Sulfatase_N"/>
</dbReference>
<evidence type="ECO:0000256" key="1">
    <source>
        <dbReference type="SAM" id="MobiDB-lite"/>
    </source>
</evidence>
<sequence>MGSPNVLLVVLDATRKDHLSCYGYDRPTTPELDALAQAGTRYEQAIAPAPWTPPSHASMFTGRYPSGHGSFGTQPLGEYDGPTVAELLSAAGYATFGFSNSHHTSIEQEFDRGFDYYHDILALPRFMDTMYEPSLDFLRFLPRYFRDGYDISDFQRRKLETQVRRADDPFFGFINFNAAHAPYRPPEEFRAPFEERFDDWDAVDETAARKVGDDEGYEYILGDVTMSATEWELVECWYDAEIRYVDALLGELFDCLRRQGVYDDTLVVVTADHGEHFGEHGLAYHQFSLFEELLNVPLLVKWPESDRPSPAPGTVSDRLVSLVDLVPTICEWAGVAVPDEVDGRALTGDDDRDAVFAEYDRPYPPLRERLQQYDSFEAYDRGLQAVRTETHKLIRPTVGETTLYRLTDDGEVEVSDDEREAALASRLDETLDPLPDSSRTTELDEHVSDHLEKMGYL</sequence>
<dbReference type="InterPro" id="IPR017850">
    <property type="entry name" value="Alkaline_phosphatase_core_sf"/>
</dbReference>
<dbReference type="PANTHER" id="PTHR43751:SF3">
    <property type="entry name" value="SULFATASE N-TERMINAL DOMAIN-CONTAINING PROTEIN"/>
    <property type="match status" value="1"/>
</dbReference>
<dbReference type="Gene3D" id="3.40.720.10">
    <property type="entry name" value="Alkaline Phosphatase, subunit A"/>
    <property type="match status" value="1"/>
</dbReference>
<dbReference type="InterPro" id="IPR052701">
    <property type="entry name" value="GAG_Ulvan_Degrading_Sulfatases"/>
</dbReference>
<accession>A0A847U8M2</accession>
<protein>
    <submittedName>
        <fullName evidence="3">Sulfatase-like hydrolase/transferase</fullName>
    </submittedName>
</protein>
<dbReference type="GO" id="GO:0016740">
    <property type="term" value="F:transferase activity"/>
    <property type="evidence" value="ECO:0007669"/>
    <property type="project" value="UniProtKB-KW"/>
</dbReference>